<comment type="subcellular location">
    <subcellularLocation>
        <location evidence="1">Nucleus</location>
    </subcellularLocation>
</comment>
<proteinExistence type="inferred from homology"/>
<dbReference type="Proteomes" id="UP000094565">
    <property type="component" value="Chromosome 1"/>
</dbReference>
<dbReference type="OrthoDB" id="2019504at2759"/>
<evidence type="ECO:0000256" key="2">
    <source>
        <dbReference type="ARBA" id="ARBA00006374"/>
    </source>
</evidence>
<dbReference type="PANTHER" id="PTHR13026">
    <property type="entry name" value="NNP-1 PROTEIN NOVEL NUCLEAR PROTEIN 1 NOP52"/>
    <property type="match status" value="1"/>
</dbReference>
<evidence type="ECO:0000256" key="4">
    <source>
        <dbReference type="ARBA" id="ARBA00023242"/>
    </source>
</evidence>
<keyword evidence="7" id="KW-1185">Reference proteome</keyword>
<dbReference type="InterPro" id="IPR010301">
    <property type="entry name" value="RRP1"/>
</dbReference>
<evidence type="ECO:0000256" key="3">
    <source>
        <dbReference type="ARBA" id="ARBA00022552"/>
    </source>
</evidence>
<dbReference type="AlphaFoldDB" id="A0A1B2J7J9"/>
<evidence type="ECO:0000256" key="5">
    <source>
        <dbReference type="SAM" id="MobiDB-lite"/>
    </source>
</evidence>
<accession>A0A1B2J7J9</accession>
<feature type="region of interest" description="Disordered" evidence="5">
    <location>
        <begin position="176"/>
        <end position="236"/>
    </location>
</feature>
<feature type="compositionally biased region" description="Acidic residues" evidence="5">
    <location>
        <begin position="329"/>
        <end position="364"/>
    </location>
</feature>
<reference evidence="6 7" key="1">
    <citation type="submission" date="2016-02" db="EMBL/GenBank/DDBJ databases">
        <title>Comparative genomic and transcriptomic foundation for Pichia pastoris.</title>
        <authorList>
            <person name="Love K.R."/>
            <person name="Shah K.A."/>
            <person name="Whittaker C.A."/>
            <person name="Wu J."/>
            <person name="Bartlett M.C."/>
            <person name="Ma D."/>
            <person name="Leeson R.L."/>
            <person name="Priest M."/>
            <person name="Young S.K."/>
            <person name="Love J.C."/>
        </authorList>
    </citation>
    <scope>NUCLEOTIDE SEQUENCE [LARGE SCALE GENOMIC DNA]</scope>
    <source>
        <strain evidence="6 7">ATCC 28485</strain>
    </source>
</reference>
<dbReference type="SUPFAM" id="SSF48371">
    <property type="entry name" value="ARM repeat"/>
    <property type="match status" value="1"/>
</dbReference>
<evidence type="ECO:0000256" key="1">
    <source>
        <dbReference type="ARBA" id="ARBA00004123"/>
    </source>
</evidence>
<sequence>MSTSAFIKQLATHDKPTRDDALDKLGSFLKHSKVLPELQYQKLWKGLFYAMWHCDKPIPQQHLALQLGELYYNIPETKFIPFFRAFWVVIIREWKDLDKWRVDKFLMLIRKIVNKSLAKLKSEDYDDELLERYIQVLLDYPLHINDIIVPRTITYHLCDIYVDELEKVMFTGLPGFEEEEDYEEEDEVPVPIEKKARDNDNSDDEASDTDPETSDEEDGGEETENESEEEPIKIKLSAEEETALWKTKMEIIHETPIDKLLSPFVSLKKNTSNKPLKLKIQEVVLADPRLSKWKVRSYRKPKPKPKPLQVLQKQLYEQIKYKKGKAVTGEDDDEVEDEDEDQDDDDEVISESEADNSDEVDNEEWNGFGTV</sequence>
<evidence type="ECO:0000313" key="7">
    <source>
        <dbReference type="Proteomes" id="UP000094565"/>
    </source>
</evidence>
<gene>
    <name evidence="6" type="primary">RRP1</name>
    <name evidence="6" type="ORF">ATY40_BA7501535</name>
</gene>
<feature type="compositionally biased region" description="Acidic residues" evidence="5">
    <location>
        <begin position="176"/>
        <end position="188"/>
    </location>
</feature>
<dbReference type="GO" id="GO:0006364">
    <property type="term" value="P:rRNA processing"/>
    <property type="evidence" value="ECO:0007669"/>
    <property type="project" value="UniProtKB-KW"/>
</dbReference>
<keyword evidence="4" id="KW-0539">Nucleus</keyword>
<evidence type="ECO:0000313" key="6">
    <source>
        <dbReference type="EMBL" id="ANZ73967.1"/>
    </source>
</evidence>
<name>A0A1B2J7J9_PICPA</name>
<dbReference type="Pfam" id="PF05997">
    <property type="entry name" value="Nop52"/>
    <property type="match status" value="1"/>
</dbReference>
<dbReference type="GO" id="GO:0005634">
    <property type="term" value="C:nucleus"/>
    <property type="evidence" value="ECO:0007669"/>
    <property type="project" value="UniProtKB-SubCell"/>
</dbReference>
<dbReference type="PANTHER" id="PTHR13026:SF0">
    <property type="entry name" value="RIBOSOMAL RNA PROCESSING 1B"/>
    <property type="match status" value="1"/>
</dbReference>
<dbReference type="EMBL" id="CP014584">
    <property type="protein sequence ID" value="ANZ73967.1"/>
    <property type="molecule type" value="Genomic_DNA"/>
</dbReference>
<protein>
    <submittedName>
        <fullName evidence="6">BA75_01535T0</fullName>
    </submittedName>
</protein>
<feature type="region of interest" description="Disordered" evidence="5">
    <location>
        <begin position="322"/>
        <end position="371"/>
    </location>
</feature>
<feature type="compositionally biased region" description="Acidic residues" evidence="5">
    <location>
        <begin position="201"/>
        <end position="229"/>
    </location>
</feature>
<comment type="similarity">
    <text evidence="2">Belongs to the RRP1 family.</text>
</comment>
<dbReference type="GO" id="GO:0030688">
    <property type="term" value="C:preribosome, small subunit precursor"/>
    <property type="evidence" value="ECO:0007669"/>
    <property type="project" value="InterPro"/>
</dbReference>
<keyword evidence="3" id="KW-0698">rRNA processing</keyword>
<organism evidence="6 7">
    <name type="scientific">Komagataella pastoris</name>
    <name type="common">Yeast</name>
    <name type="synonym">Pichia pastoris</name>
    <dbReference type="NCBI Taxonomy" id="4922"/>
    <lineage>
        <taxon>Eukaryota</taxon>
        <taxon>Fungi</taxon>
        <taxon>Dikarya</taxon>
        <taxon>Ascomycota</taxon>
        <taxon>Saccharomycotina</taxon>
        <taxon>Pichiomycetes</taxon>
        <taxon>Pichiales</taxon>
        <taxon>Pichiaceae</taxon>
        <taxon>Komagataella</taxon>
    </lineage>
</organism>
<dbReference type="InterPro" id="IPR016024">
    <property type="entry name" value="ARM-type_fold"/>
</dbReference>